<dbReference type="PANTHER" id="PTHR24126">
    <property type="entry name" value="ANKYRIN REPEAT, PH AND SEC7 DOMAIN CONTAINING PROTEIN SECG-RELATED"/>
    <property type="match status" value="1"/>
</dbReference>
<dbReference type="Pfam" id="PF12796">
    <property type="entry name" value="Ank_2"/>
    <property type="match status" value="1"/>
</dbReference>
<evidence type="ECO:0000256" key="1">
    <source>
        <dbReference type="ARBA" id="ARBA00022737"/>
    </source>
</evidence>
<evidence type="ECO:0000313" key="4">
    <source>
        <dbReference type="EMBL" id="AMM40093.1"/>
    </source>
</evidence>
<dbReference type="AlphaFoldDB" id="A0A7U4QIR0"/>
<dbReference type="OrthoDB" id="5504517at2"/>
<dbReference type="InterPro" id="IPR036770">
    <property type="entry name" value="Ankyrin_rpt-contain_sf"/>
</dbReference>
<dbReference type="PROSITE" id="PS50088">
    <property type="entry name" value="ANK_REPEAT"/>
    <property type="match status" value="3"/>
</dbReference>
<dbReference type="Proteomes" id="UP000070560">
    <property type="component" value="Chromosome"/>
</dbReference>
<feature type="repeat" description="ANK" evidence="3">
    <location>
        <begin position="31"/>
        <end position="63"/>
    </location>
</feature>
<dbReference type="SMART" id="SM00248">
    <property type="entry name" value="ANK"/>
    <property type="match status" value="4"/>
</dbReference>
<dbReference type="KEGG" id="daw:HS1_000287"/>
<dbReference type="SUPFAM" id="SSF48403">
    <property type="entry name" value="Ankyrin repeat"/>
    <property type="match status" value="1"/>
</dbReference>
<dbReference type="RefSeq" id="WP_066060396.1">
    <property type="nucleotide sequence ID" value="NZ_CP013015.1"/>
</dbReference>
<dbReference type="Gene3D" id="1.25.40.20">
    <property type="entry name" value="Ankyrin repeat-containing domain"/>
    <property type="match status" value="2"/>
</dbReference>
<feature type="repeat" description="ANK" evidence="3">
    <location>
        <begin position="65"/>
        <end position="97"/>
    </location>
</feature>
<dbReference type="EMBL" id="CP013015">
    <property type="protein sequence ID" value="AMM40093.1"/>
    <property type="molecule type" value="Genomic_DNA"/>
</dbReference>
<evidence type="ECO:0000256" key="2">
    <source>
        <dbReference type="ARBA" id="ARBA00023043"/>
    </source>
</evidence>
<dbReference type="Pfam" id="PF00023">
    <property type="entry name" value="Ank"/>
    <property type="match status" value="1"/>
</dbReference>
<dbReference type="InterPro" id="IPR002110">
    <property type="entry name" value="Ankyrin_rpt"/>
</dbReference>
<gene>
    <name evidence="4" type="ORF">HS1_000287</name>
</gene>
<keyword evidence="5" id="KW-1185">Reference proteome</keyword>
<organism evidence="4 5">
    <name type="scientific">Desulfofervidus auxilii</name>
    <dbReference type="NCBI Taxonomy" id="1621989"/>
    <lineage>
        <taxon>Bacteria</taxon>
        <taxon>Pseudomonadati</taxon>
        <taxon>Thermodesulfobacteriota</taxon>
        <taxon>Candidatus Desulfofervidia</taxon>
        <taxon>Candidatus Desulfofervidales</taxon>
        <taxon>Candidatus Desulfofervidaceae</taxon>
        <taxon>Candidatus Desulfofervidus</taxon>
    </lineage>
</organism>
<name>A0A7U4QIR0_DESA2</name>
<protein>
    <submittedName>
        <fullName evidence="4">Ankyrin repeat-containing protein</fullName>
    </submittedName>
</protein>
<reference evidence="4 5" key="1">
    <citation type="submission" date="2015-10" db="EMBL/GenBank/DDBJ databases">
        <title>Candidatus Desulfofervidus auxilii, a hydrogenotrophic sulfate-reducing bacterium involved in the thermophilic anaerobic oxidation of methane.</title>
        <authorList>
            <person name="Krukenberg V."/>
            <person name="Richter M."/>
            <person name="Wegener G."/>
        </authorList>
    </citation>
    <scope>NUCLEOTIDE SEQUENCE [LARGE SCALE GENOMIC DNA]</scope>
    <source>
        <strain evidence="4 5">HS1</strain>
    </source>
</reference>
<dbReference type="PRINTS" id="PR01415">
    <property type="entry name" value="ANKYRIN"/>
</dbReference>
<keyword evidence="1" id="KW-0677">Repeat</keyword>
<dbReference type="PROSITE" id="PS50297">
    <property type="entry name" value="ANK_REP_REGION"/>
    <property type="match status" value="2"/>
</dbReference>
<evidence type="ECO:0000313" key="5">
    <source>
        <dbReference type="Proteomes" id="UP000070560"/>
    </source>
</evidence>
<sequence>MDLIQAVILGDVNKVKKLLEQGANVNLRDRNGMTALMLAVRKGQISVVKLLLEKEADVNAQDDFMGWTALILASALGYTNIVKLLLENGADVDIKDKNGMTALKYAIKNGHEEIVKLIKTVQAKTKT</sequence>
<keyword evidence="2 3" id="KW-0040">ANK repeat</keyword>
<evidence type="ECO:0000256" key="3">
    <source>
        <dbReference type="PROSITE-ProRule" id="PRU00023"/>
    </source>
</evidence>
<proteinExistence type="predicted"/>
<dbReference type="PANTHER" id="PTHR24126:SF14">
    <property type="entry name" value="ANK_REP_REGION DOMAIN-CONTAINING PROTEIN"/>
    <property type="match status" value="1"/>
</dbReference>
<accession>A0A7U4QIR0</accession>
<feature type="repeat" description="ANK" evidence="3">
    <location>
        <begin position="1"/>
        <end position="30"/>
    </location>
</feature>